<reference evidence="1 2" key="1">
    <citation type="submission" date="2017-04" db="EMBL/GenBank/DDBJ databases">
        <title>Draft genome sequence of Tuber borchii Vittad., a whitish edible truffle.</title>
        <authorList>
            <consortium name="DOE Joint Genome Institute"/>
            <person name="Murat C."/>
            <person name="Kuo A."/>
            <person name="Barry K.W."/>
            <person name="Clum A."/>
            <person name="Dockter R.B."/>
            <person name="Fauchery L."/>
            <person name="Iotti M."/>
            <person name="Kohler A."/>
            <person name="Labutti K."/>
            <person name="Lindquist E.A."/>
            <person name="Lipzen A."/>
            <person name="Ohm R.A."/>
            <person name="Wang M."/>
            <person name="Grigoriev I.V."/>
            <person name="Zambonelli A."/>
            <person name="Martin F.M."/>
        </authorList>
    </citation>
    <scope>NUCLEOTIDE SEQUENCE [LARGE SCALE GENOMIC DNA]</scope>
    <source>
        <strain evidence="1 2">Tbo3840</strain>
    </source>
</reference>
<dbReference type="OrthoDB" id="76567at2759"/>
<evidence type="ECO:0000313" key="1">
    <source>
        <dbReference type="EMBL" id="PUU79836.1"/>
    </source>
</evidence>
<accession>A0A2T6ZWI7</accession>
<keyword evidence="2" id="KW-1185">Reference proteome</keyword>
<evidence type="ECO:0000313" key="2">
    <source>
        <dbReference type="Proteomes" id="UP000244722"/>
    </source>
</evidence>
<dbReference type="AlphaFoldDB" id="A0A2T6ZWI7"/>
<sequence>MSSTTQTVYSSKQSLYYSKQTFYSLYSSKKPTPSEISDQILNTSASGEADSLEFANLALKDATLVLDRLFDSNDDLERHKFRVHFSAPEGYLRVVFPTCLHEAASAWLVNEYAEWRAAGLVKCEAAKAIDAIPSLRIHNFGGNYSGSVKEPDFSFVPLGPNRVRREFPTVILESGWGSELRDRSNDCRLWHEGSGGLVSVVILVQLYMPDHQNRIRATLSISHCSPGASAESTTTRVDLFPIPSLNRLTPDRLRDGLDVTMGELFGGRCPKGHCPGTVLKLRVGVLRETLLPFIRQLGYQAA</sequence>
<organism evidence="1 2">
    <name type="scientific">Tuber borchii</name>
    <name type="common">White truffle</name>
    <dbReference type="NCBI Taxonomy" id="42251"/>
    <lineage>
        <taxon>Eukaryota</taxon>
        <taxon>Fungi</taxon>
        <taxon>Dikarya</taxon>
        <taxon>Ascomycota</taxon>
        <taxon>Pezizomycotina</taxon>
        <taxon>Pezizomycetes</taxon>
        <taxon>Pezizales</taxon>
        <taxon>Tuberaceae</taxon>
        <taxon>Tuber</taxon>
    </lineage>
</organism>
<name>A0A2T6ZWI7_TUBBO</name>
<protein>
    <submittedName>
        <fullName evidence="1">Uncharacterized protein</fullName>
    </submittedName>
</protein>
<comment type="caution">
    <text evidence="1">The sequence shown here is derived from an EMBL/GenBank/DDBJ whole genome shotgun (WGS) entry which is preliminary data.</text>
</comment>
<proteinExistence type="predicted"/>
<dbReference type="EMBL" id="NESQ01000081">
    <property type="protein sequence ID" value="PUU79836.1"/>
    <property type="molecule type" value="Genomic_DNA"/>
</dbReference>
<gene>
    <name evidence="1" type="ORF">B9Z19DRAFT_1124637</name>
</gene>
<dbReference type="Proteomes" id="UP000244722">
    <property type="component" value="Unassembled WGS sequence"/>
</dbReference>